<dbReference type="InterPro" id="IPR039661">
    <property type="entry name" value="ELP3"/>
</dbReference>
<dbReference type="UniPathway" id="UPA00988"/>
<dbReference type="InterPro" id="IPR058240">
    <property type="entry name" value="rSAM_sf"/>
</dbReference>
<dbReference type="PANTHER" id="PTHR11135:SF0">
    <property type="entry name" value="ELONGATOR COMPLEX PROTEIN 3"/>
    <property type="match status" value="1"/>
</dbReference>
<dbReference type="InterPro" id="IPR006638">
    <property type="entry name" value="Elp3/MiaA/NifB-like_rSAM"/>
</dbReference>
<feature type="domain" description="Radical SAM core" evidence="21">
    <location>
        <begin position="104"/>
        <end position="394"/>
    </location>
</feature>
<evidence type="ECO:0000256" key="18">
    <source>
        <dbReference type="ARBA" id="ARBA00075441"/>
    </source>
</evidence>
<organism evidence="22 23">
    <name type="scientific">Artemisia annua</name>
    <name type="common">Sweet wormwood</name>
    <dbReference type="NCBI Taxonomy" id="35608"/>
    <lineage>
        <taxon>Eukaryota</taxon>
        <taxon>Viridiplantae</taxon>
        <taxon>Streptophyta</taxon>
        <taxon>Embryophyta</taxon>
        <taxon>Tracheophyta</taxon>
        <taxon>Spermatophyta</taxon>
        <taxon>Magnoliopsida</taxon>
        <taxon>eudicotyledons</taxon>
        <taxon>Gunneridae</taxon>
        <taxon>Pentapetalae</taxon>
        <taxon>asterids</taxon>
        <taxon>campanulids</taxon>
        <taxon>Asterales</taxon>
        <taxon>Asteraceae</taxon>
        <taxon>Asteroideae</taxon>
        <taxon>Anthemideae</taxon>
        <taxon>Artemisiinae</taxon>
        <taxon>Artemisia</taxon>
    </lineage>
</organism>
<dbReference type="PROSITE" id="PS51918">
    <property type="entry name" value="RADICAL_SAM"/>
    <property type="match status" value="1"/>
</dbReference>
<dbReference type="GO" id="GO:0000049">
    <property type="term" value="F:tRNA binding"/>
    <property type="evidence" value="ECO:0007669"/>
    <property type="project" value="UniProtKB-KW"/>
</dbReference>
<keyword evidence="12" id="KW-0408">Iron</keyword>
<keyword evidence="8" id="KW-0949">S-adenosyl-L-methionine</keyword>
<keyword evidence="7 22" id="KW-0808">Transferase</keyword>
<comment type="similarity">
    <text evidence="3">Belongs to the ELP3 family.</text>
</comment>
<dbReference type="SFLD" id="SFLDG01086">
    <property type="entry name" value="elongater_protein-like"/>
    <property type="match status" value="1"/>
</dbReference>
<evidence type="ECO:0000259" key="20">
    <source>
        <dbReference type="PROSITE" id="PS51186"/>
    </source>
</evidence>
<evidence type="ECO:0000256" key="16">
    <source>
        <dbReference type="ARBA" id="ARBA00044771"/>
    </source>
</evidence>
<dbReference type="InterPro" id="IPR000182">
    <property type="entry name" value="GNAT_dom"/>
</dbReference>
<dbReference type="GO" id="GO:0002926">
    <property type="term" value="P:tRNA wobble base 5-methoxycarbonylmethyl-2-thiouridinylation"/>
    <property type="evidence" value="ECO:0007669"/>
    <property type="project" value="TreeGrafter"/>
</dbReference>
<dbReference type="PROSITE" id="PS51186">
    <property type="entry name" value="GNAT"/>
    <property type="match status" value="1"/>
</dbReference>
<gene>
    <name evidence="22" type="ORF">CTI12_AA209850</name>
</gene>
<evidence type="ECO:0000256" key="11">
    <source>
        <dbReference type="ARBA" id="ARBA00022884"/>
    </source>
</evidence>
<dbReference type="InterPro" id="IPR032432">
    <property type="entry name" value="Radical_SAM_C"/>
</dbReference>
<evidence type="ECO:0000256" key="14">
    <source>
        <dbReference type="ARBA" id="ARBA00023315"/>
    </source>
</evidence>
<comment type="cofactor">
    <cofactor evidence="1">
        <name>[4Fe-4S] cluster</name>
        <dbReference type="ChEBI" id="CHEBI:49883"/>
    </cofactor>
</comment>
<comment type="pathway">
    <text evidence="2">tRNA modification; 5-methoxycarbonylmethyl-2-thiouridine-tRNA biosynthesis.</text>
</comment>
<dbReference type="GO" id="GO:0046872">
    <property type="term" value="F:metal ion binding"/>
    <property type="evidence" value="ECO:0007669"/>
    <property type="project" value="UniProtKB-KW"/>
</dbReference>
<name>A0A2U1NZV5_ARTAN</name>
<evidence type="ECO:0000256" key="2">
    <source>
        <dbReference type="ARBA" id="ARBA00005043"/>
    </source>
</evidence>
<feature type="domain" description="N-acetyltransferase" evidence="20">
    <location>
        <begin position="418"/>
        <end position="578"/>
    </location>
</feature>
<dbReference type="STRING" id="35608.A0A2U1NZV5"/>
<dbReference type="InterPro" id="IPR016181">
    <property type="entry name" value="Acyl_CoA_acyltransferase"/>
</dbReference>
<dbReference type="SMART" id="SM00729">
    <property type="entry name" value="Elp3"/>
    <property type="match status" value="1"/>
</dbReference>
<dbReference type="InterPro" id="IPR056591">
    <property type="entry name" value="ELP3-like_N"/>
</dbReference>
<dbReference type="SUPFAM" id="SSF55729">
    <property type="entry name" value="Acyl-CoA N-acyltransferases (Nat)"/>
    <property type="match status" value="1"/>
</dbReference>
<dbReference type="GO" id="GO:0005737">
    <property type="term" value="C:cytoplasm"/>
    <property type="evidence" value="ECO:0007669"/>
    <property type="project" value="TreeGrafter"/>
</dbReference>
<evidence type="ECO:0000256" key="4">
    <source>
        <dbReference type="ARBA" id="ARBA00020266"/>
    </source>
</evidence>
<proteinExistence type="inferred from homology"/>
<evidence type="ECO:0000313" key="23">
    <source>
        <dbReference type="Proteomes" id="UP000245207"/>
    </source>
</evidence>
<dbReference type="InterPro" id="IPR034687">
    <property type="entry name" value="ELP3-like"/>
</dbReference>
<comment type="caution">
    <text evidence="22">The sequence shown here is derived from an EMBL/GenBank/DDBJ whole genome shotgun (WGS) entry which is preliminary data.</text>
</comment>
<keyword evidence="6" id="KW-0820">tRNA-binding</keyword>
<keyword evidence="13" id="KW-0411">Iron-sulfur</keyword>
<evidence type="ECO:0000256" key="15">
    <source>
        <dbReference type="ARBA" id="ARBA00030769"/>
    </source>
</evidence>
<evidence type="ECO:0000256" key="5">
    <source>
        <dbReference type="ARBA" id="ARBA00022485"/>
    </source>
</evidence>
<dbReference type="SFLD" id="SFLDF00344">
    <property type="entry name" value="ELP3-like"/>
    <property type="match status" value="1"/>
</dbReference>
<dbReference type="CDD" id="cd01335">
    <property type="entry name" value="Radical_SAM"/>
    <property type="match status" value="1"/>
</dbReference>
<evidence type="ECO:0000256" key="1">
    <source>
        <dbReference type="ARBA" id="ARBA00001966"/>
    </source>
</evidence>
<evidence type="ECO:0000256" key="7">
    <source>
        <dbReference type="ARBA" id="ARBA00022679"/>
    </source>
</evidence>
<dbReference type="InterPro" id="IPR013087">
    <property type="entry name" value="Znf_C2H2_type"/>
</dbReference>
<dbReference type="Gene3D" id="3.40.630.30">
    <property type="match status" value="1"/>
</dbReference>
<dbReference type="GO" id="GO:0033588">
    <property type="term" value="C:elongator holoenzyme complex"/>
    <property type="evidence" value="ECO:0007669"/>
    <property type="project" value="TreeGrafter"/>
</dbReference>
<keyword evidence="11" id="KW-0694">RNA-binding</keyword>
<keyword evidence="10" id="KW-0479">Metal-binding</keyword>
<evidence type="ECO:0000256" key="13">
    <source>
        <dbReference type="ARBA" id="ARBA00023014"/>
    </source>
</evidence>
<accession>A0A2U1NZV5</accession>
<evidence type="ECO:0000313" key="22">
    <source>
        <dbReference type="EMBL" id="PWA79021.1"/>
    </source>
</evidence>
<dbReference type="PANTHER" id="PTHR11135">
    <property type="entry name" value="HISTONE ACETYLTRANSFERASE-RELATED"/>
    <property type="match status" value="1"/>
</dbReference>
<feature type="region of interest" description="Disordered" evidence="19">
    <location>
        <begin position="1"/>
        <end position="23"/>
    </location>
</feature>
<keyword evidence="14" id="KW-0012">Acyltransferase</keyword>
<keyword evidence="23" id="KW-1185">Reference proteome</keyword>
<dbReference type="OrthoDB" id="10265243at2759"/>
<evidence type="ECO:0000259" key="21">
    <source>
        <dbReference type="PROSITE" id="PS51918"/>
    </source>
</evidence>
<keyword evidence="9" id="KW-0819">tRNA processing</keyword>
<dbReference type="Pfam" id="PF04055">
    <property type="entry name" value="Radical_SAM"/>
    <property type="match status" value="1"/>
</dbReference>
<evidence type="ECO:0000256" key="3">
    <source>
        <dbReference type="ARBA" id="ARBA00005494"/>
    </source>
</evidence>
<dbReference type="FunFam" id="3.40.630.30:FF:000003">
    <property type="entry name" value="Elongator complex protein 3"/>
    <property type="match status" value="1"/>
</dbReference>
<dbReference type="EMBL" id="PKPP01001910">
    <property type="protein sequence ID" value="PWA79021.1"/>
    <property type="molecule type" value="Genomic_DNA"/>
</dbReference>
<dbReference type="Pfam" id="PF23613">
    <property type="entry name" value="ELP3_N"/>
    <property type="match status" value="1"/>
</dbReference>
<dbReference type="Proteomes" id="UP000245207">
    <property type="component" value="Unassembled WGS sequence"/>
</dbReference>
<dbReference type="PROSITE" id="PS00028">
    <property type="entry name" value="ZINC_FINGER_C2H2_1"/>
    <property type="match status" value="1"/>
</dbReference>
<sequence>MATAVLSGDTTTTTARKLPRPGRGGVVSLGLTAEESRIRAISEIVNTMIEQSHNGENVDLNALKSAACRKYGLSRAPKLVEMIAALPDNEREVLLPKLRAKPVRTASGIAVVAVMSKPHRCPHIATTGNICVYCPGGPDSDFEYSTQSYTGYEPTSMRAIRARYNPYVQARSRIDQLKRLGHSVDKVEFILMGGTFMSLPAEYRDYFIRNLHDALSGHTSANVEEAVAYSEHGATKCIGMTIETRPDYCLGPHLRQMLSYGCTRLEIGVQSTYEDVARDTNRGHTVAAVADCFALAKDAGFKVVAHMMPDLPNVGVERDMESFKEFFESPRFRADGLKIYPTLVIRGTGLYELWKTGRYRNYPPEQLVDIVARILALVPPWTRVYRVQRDIPMPLVTSGVEKGNLRELALARMDDLGLKCRDVRTREAGIQDIHHQIRPDEVQLVRRDYTANEGWETFLSYEDTRQDILVGLLRLRRCGKNVTCPELVGKCSIVRELHVYGTAVPVHGRDADKLQHQGYGTLLMEEAERIARREHRSTKIAVISGVGTRHYYRKLGYELEGKKVKMRRVRIRACKWIIILISIQSFFLQLLFVNSQECYLSLEINIMISSEKHAHEVHCSRERSRAAYKIIEEYLIPFVERENYQMSAKCKLHPSNDIFRDQEEHKIHVDVNEWRCGYCKKSFRAEKFLDQHFDNRHYNLLNVSQSNCLADLCGALHCDYLANSVVPKTKCNPAAAARNRHLCESLADGCFPVHQGPSASRLHEIFLRQFCDAHTCSGNIKPFGRGGRYNTIGSDVAGKLERAHREIRKGTQLAWLTKFGTEVKLMDYMAGIFQDWEHKLPLQNYLLIHFSRTASSSLTNSLSLFGLLEFQEK</sequence>
<dbReference type="GO" id="GO:0106261">
    <property type="term" value="F:tRNA uridine(34) acetyltransferase activity"/>
    <property type="evidence" value="ECO:0007669"/>
    <property type="project" value="UniProtKB-EC"/>
</dbReference>
<protein>
    <recommendedName>
        <fullName evidence="4">Elongator complex protein 3</fullName>
        <ecNumber evidence="16">2.3.1.311</ecNumber>
    </recommendedName>
    <alternativeName>
        <fullName evidence="18">Elongator component 3</fullName>
    </alternativeName>
    <alternativeName>
        <fullName evidence="15">tRNA uridine(34) acetyltransferase</fullName>
    </alternativeName>
</protein>
<keyword evidence="5" id="KW-0004">4Fe-4S</keyword>
<dbReference type="SMR" id="A0A2U1NZV5"/>
<evidence type="ECO:0000256" key="12">
    <source>
        <dbReference type="ARBA" id="ARBA00023004"/>
    </source>
</evidence>
<evidence type="ECO:0000256" key="10">
    <source>
        <dbReference type="ARBA" id="ARBA00022723"/>
    </source>
</evidence>
<evidence type="ECO:0000256" key="19">
    <source>
        <dbReference type="SAM" id="MobiDB-lite"/>
    </source>
</evidence>
<dbReference type="AlphaFoldDB" id="A0A2U1NZV5"/>
<comment type="catalytic activity">
    <reaction evidence="17">
        <text>uridine(34) in tRNA + acetyl-CoA + S-adenosyl-L-methionine + H2O = 5-(carboxymethyl)uridine(34) in tRNA + 5'-deoxyadenosine + L-methionine + CoA + 2 H(+)</text>
        <dbReference type="Rhea" id="RHEA:61020"/>
        <dbReference type="Rhea" id="RHEA-COMP:10407"/>
        <dbReference type="Rhea" id="RHEA-COMP:11727"/>
        <dbReference type="ChEBI" id="CHEBI:15377"/>
        <dbReference type="ChEBI" id="CHEBI:15378"/>
        <dbReference type="ChEBI" id="CHEBI:17319"/>
        <dbReference type="ChEBI" id="CHEBI:57287"/>
        <dbReference type="ChEBI" id="CHEBI:57288"/>
        <dbReference type="ChEBI" id="CHEBI:57844"/>
        <dbReference type="ChEBI" id="CHEBI:59789"/>
        <dbReference type="ChEBI" id="CHEBI:65315"/>
        <dbReference type="ChEBI" id="CHEBI:74882"/>
        <dbReference type="EC" id="2.3.1.311"/>
    </reaction>
    <physiologicalReaction direction="left-to-right" evidence="17">
        <dbReference type="Rhea" id="RHEA:61021"/>
    </physiologicalReaction>
</comment>
<dbReference type="SFLD" id="SFLDS00029">
    <property type="entry name" value="Radical_SAM"/>
    <property type="match status" value="1"/>
</dbReference>
<dbReference type="InterPro" id="IPR007197">
    <property type="entry name" value="rSAM"/>
</dbReference>
<evidence type="ECO:0000256" key="17">
    <source>
        <dbReference type="ARBA" id="ARBA00047372"/>
    </source>
</evidence>
<evidence type="ECO:0000256" key="6">
    <source>
        <dbReference type="ARBA" id="ARBA00022555"/>
    </source>
</evidence>
<dbReference type="EC" id="2.3.1.311" evidence="16"/>
<dbReference type="Pfam" id="PF16199">
    <property type="entry name" value="Radical_SAM_C"/>
    <property type="match status" value="1"/>
</dbReference>
<dbReference type="SUPFAM" id="SSF102114">
    <property type="entry name" value="Radical SAM enzymes"/>
    <property type="match status" value="1"/>
</dbReference>
<dbReference type="GO" id="GO:0005634">
    <property type="term" value="C:nucleus"/>
    <property type="evidence" value="ECO:0007669"/>
    <property type="project" value="TreeGrafter"/>
</dbReference>
<evidence type="ECO:0000256" key="8">
    <source>
        <dbReference type="ARBA" id="ARBA00022691"/>
    </source>
</evidence>
<dbReference type="Pfam" id="PF00583">
    <property type="entry name" value="Acetyltransf_1"/>
    <property type="match status" value="1"/>
</dbReference>
<dbReference type="GO" id="GO:0051539">
    <property type="term" value="F:4 iron, 4 sulfur cluster binding"/>
    <property type="evidence" value="ECO:0007669"/>
    <property type="project" value="UniProtKB-KW"/>
</dbReference>
<dbReference type="NCBIfam" id="TIGR01211">
    <property type="entry name" value="ELP3"/>
    <property type="match status" value="1"/>
</dbReference>
<reference evidence="22 23" key="1">
    <citation type="journal article" date="2018" name="Mol. Plant">
        <title>The genome of Artemisia annua provides insight into the evolution of Asteraceae family and artemisinin biosynthesis.</title>
        <authorList>
            <person name="Shen Q."/>
            <person name="Zhang L."/>
            <person name="Liao Z."/>
            <person name="Wang S."/>
            <person name="Yan T."/>
            <person name="Shi P."/>
            <person name="Liu M."/>
            <person name="Fu X."/>
            <person name="Pan Q."/>
            <person name="Wang Y."/>
            <person name="Lv Z."/>
            <person name="Lu X."/>
            <person name="Zhang F."/>
            <person name="Jiang W."/>
            <person name="Ma Y."/>
            <person name="Chen M."/>
            <person name="Hao X."/>
            <person name="Li L."/>
            <person name="Tang Y."/>
            <person name="Lv G."/>
            <person name="Zhou Y."/>
            <person name="Sun X."/>
            <person name="Brodelius P.E."/>
            <person name="Rose J.K.C."/>
            <person name="Tang K."/>
        </authorList>
    </citation>
    <scope>NUCLEOTIDE SEQUENCE [LARGE SCALE GENOMIC DNA]</scope>
    <source>
        <strain evidence="23">cv. Huhao1</strain>
        <tissue evidence="22">Leaf</tissue>
    </source>
</reference>
<evidence type="ECO:0000256" key="9">
    <source>
        <dbReference type="ARBA" id="ARBA00022694"/>
    </source>
</evidence>